<protein>
    <submittedName>
        <fullName evidence="2">Helix-turn-helix domain-containing protein</fullName>
    </submittedName>
</protein>
<proteinExistence type="predicted"/>
<accession>A0ABN2HPR6</accession>
<dbReference type="Pfam" id="PF01381">
    <property type="entry name" value="HTH_3"/>
    <property type="match status" value="1"/>
</dbReference>
<keyword evidence="3" id="KW-1185">Reference proteome</keyword>
<dbReference type="InterPro" id="IPR001387">
    <property type="entry name" value="Cro/C1-type_HTH"/>
</dbReference>
<comment type="caution">
    <text evidence="2">The sequence shown here is derived from an EMBL/GenBank/DDBJ whole genome shotgun (WGS) entry which is preliminary data.</text>
</comment>
<dbReference type="CDD" id="cd00093">
    <property type="entry name" value="HTH_XRE"/>
    <property type="match status" value="1"/>
</dbReference>
<evidence type="ECO:0000259" key="1">
    <source>
        <dbReference type="PROSITE" id="PS50943"/>
    </source>
</evidence>
<reference evidence="2 3" key="1">
    <citation type="journal article" date="2019" name="Int. J. Syst. Evol. Microbiol.">
        <title>The Global Catalogue of Microorganisms (GCM) 10K type strain sequencing project: providing services to taxonomists for standard genome sequencing and annotation.</title>
        <authorList>
            <consortium name="The Broad Institute Genomics Platform"/>
            <consortium name="The Broad Institute Genome Sequencing Center for Infectious Disease"/>
            <person name="Wu L."/>
            <person name="Ma J."/>
        </authorList>
    </citation>
    <scope>NUCLEOTIDE SEQUENCE [LARGE SCALE GENOMIC DNA]</scope>
    <source>
        <strain evidence="2 3">JCM 14718</strain>
    </source>
</reference>
<dbReference type="PROSITE" id="PS50943">
    <property type="entry name" value="HTH_CROC1"/>
    <property type="match status" value="1"/>
</dbReference>
<evidence type="ECO:0000313" key="3">
    <source>
        <dbReference type="Proteomes" id="UP001500618"/>
    </source>
</evidence>
<dbReference type="Gene3D" id="1.10.260.40">
    <property type="entry name" value="lambda repressor-like DNA-binding domains"/>
    <property type="match status" value="1"/>
</dbReference>
<sequence>MTADSGVTLPQRLKQLRAEFGITQKQLAGAMGISAPLISSWEKVGDPVLPPADRLESYAEIFASRRSADDRRWRPLRRADLTAEEETRRQELAQELLTLAAGTMPDFWQFPTDQVITIVCARLPENLRERMPYVDESDPDYVRLYNYADLDSLIELFGHIRATNPANEVQFKLAHELVVNDYTSHLVLLGGVDWNVVTREMLARLRLPVQQLSYDAPGGAAFEVPDRNGTRRISAMLDAEGKTLLEDVALFVRGESPLNRKRTVTICNGMYGHGTYGAVRALTDPRFRNRNGEYVAARFAKHDTYSLLFRVGIFDSTAVTPDWTAEGTVLHEWPEVE</sequence>
<gene>
    <name evidence="2" type="ORF">GCM10009765_46030</name>
</gene>
<dbReference type="SMART" id="SM00530">
    <property type="entry name" value="HTH_XRE"/>
    <property type="match status" value="1"/>
</dbReference>
<feature type="domain" description="HTH cro/C1-type" evidence="1">
    <location>
        <begin position="13"/>
        <end position="43"/>
    </location>
</feature>
<dbReference type="EMBL" id="BAAANY010000019">
    <property type="protein sequence ID" value="GAA1691413.1"/>
    <property type="molecule type" value="Genomic_DNA"/>
</dbReference>
<dbReference type="RefSeq" id="WP_344312493.1">
    <property type="nucleotide sequence ID" value="NZ_BAAANY010000019.1"/>
</dbReference>
<evidence type="ECO:0000313" key="2">
    <source>
        <dbReference type="EMBL" id="GAA1691413.1"/>
    </source>
</evidence>
<dbReference type="InterPro" id="IPR010982">
    <property type="entry name" value="Lambda_DNA-bd_dom_sf"/>
</dbReference>
<organism evidence="2 3">
    <name type="scientific">Fodinicola feengrottensis</name>
    <dbReference type="NCBI Taxonomy" id="435914"/>
    <lineage>
        <taxon>Bacteria</taxon>
        <taxon>Bacillati</taxon>
        <taxon>Actinomycetota</taxon>
        <taxon>Actinomycetes</taxon>
        <taxon>Mycobacteriales</taxon>
        <taxon>Fodinicola</taxon>
    </lineage>
</organism>
<dbReference type="Proteomes" id="UP001500618">
    <property type="component" value="Unassembled WGS sequence"/>
</dbReference>
<name>A0ABN2HPR6_9ACTN</name>
<dbReference type="SUPFAM" id="SSF47413">
    <property type="entry name" value="lambda repressor-like DNA-binding domains"/>
    <property type="match status" value="1"/>
</dbReference>